<dbReference type="Proteomes" id="UP000321150">
    <property type="component" value="Unassembled WGS sequence"/>
</dbReference>
<evidence type="ECO:0000256" key="1">
    <source>
        <dbReference type="ARBA" id="ARBA00023015"/>
    </source>
</evidence>
<feature type="domain" description="HTH araC/xylS-type" evidence="4">
    <location>
        <begin position="199"/>
        <end position="297"/>
    </location>
</feature>
<comment type="caution">
    <text evidence="5">The sequence shown here is derived from an EMBL/GenBank/DDBJ whole genome shotgun (WGS) entry which is preliminary data.</text>
</comment>
<evidence type="ECO:0000256" key="3">
    <source>
        <dbReference type="ARBA" id="ARBA00023163"/>
    </source>
</evidence>
<gene>
    <name evidence="5" type="ORF">CLA01_17470</name>
</gene>
<dbReference type="InterPro" id="IPR020449">
    <property type="entry name" value="Tscrpt_reg_AraC-type_HTH"/>
</dbReference>
<dbReference type="GO" id="GO:0003700">
    <property type="term" value="F:DNA-binding transcription factor activity"/>
    <property type="evidence" value="ECO:0007669"/>
    <property type="project" value="InterPro"/>
</dbReference>
<dbReference type="PANTHER" id="PTHR43280:SF32">
    <property type="entry name" value="TRANSCRIPTIONAL REGULATORY PROTEIN"/>
    <property type="match status" value="1"/>
</dbReference>
<evidence type="ECO:0000256" key="2">
    <source>
        <dbReference type="ARBA" id="ARBA00023125"/>
    </source>
</evidence>
<sequence>MQLVTNSTVIMSNITYFSILSTESNMETPAQPKVLLLKATGDIEFPEDFQLHYHTHIYCQRGNASFIFNGKPVQCKQGEFIFWLADSKISDLSFSKNFAATVLFIDNYLLTDNFPSLNISIDAIVHHRVDPLLRPDKKNKERILKNFQSLYIKSLETANRFYDEILKLQMRLFLLEMWDIFIDQLERRSRSLESGTLYERFIKLVEVHCMKRREVQFYSSLLNITPKYLNQICKTNTGITASEWIQRYTKDRLIFLLGNKTLNISEIADQMGFSSHSFFTRYVKNMLGISPSEFRNRL</sequence>
<name>A0A511Y917_9FLAO</name>
<evidence type="ECO:0000259" key="4">
    <source>
        <dbReference type="PROSITE" id="PS01124"/>
    </source>
</evidence>
<dbReference type="PRINTS" id="PR00032">
    <property type="entry name" value="HTHARAC"/>
</dbReference>
<keyword evidence="2" id="KW-0238">DNA-binding</keyword>
<organism evidence="5 6">
    <name type="scientific">Chryseobacterium lathyri</name>
    <dbReference type="NCBI Taxonomy" id="395933"/>
    <lineage>
        <taxon>Bacteria</taxon>
        <taxon>Pseudomonadati</taxon>
        <taxon>Bacteroidota</taxon>
        <taxon>Flavobacteriia</taxon>
        <taxon>Flavobacteriales</taxon>
        <taxon>Weeksellaceae</taxon>
        <taxon>Chryseobacterium group</taxon>
        <taxon>Chryseobacterium</taxon>
    </lineage>
</organism>
<dbReference type="SUPFAM" id="SSF46689">
    <property type="entry name" value="Homeodomain-like"/>
    <property type="match status" value="1"/>
</dbReference>
<protein>
    <submittedName>
        <fullName evidence="5">Transcriptional regulator</fullName>
    </submittedName>
</protein>
<reference evidence="5 6" key="1">
    <citation type="submission" date="2019-07" db="EMBL/GenBank/DDBJ databases">
        <title>Whole genome shotgun sequence of Chryseobacterium lathyri NBRC 105250.</title>
        <authorList>
            <person name="Hosoyama A."/>
            <person name="Uohara A."/>
            <person name="Ohji S."/>
            <person name="Ichikawa N."/>
        </authorList>
    </citation>
    <scope>NUCLEOTIDE SEQUENCE [LARGE SCALE GENOMIC DNA]</scope>
    <source>
        <strain evidence="5 6">NBRC 105250</strain>
    </source>
</reference>
<dbReference type="Pfam" id="PF12833">
    <property type="entry name" value="HTH_18"/>
    <property type="match status" value="1"/>
</dbReference>
<dbReference type="InterPro" id="IPR018060">
    <property type="entry name" value="HTH_AraC"/>
</dbReference>
<dbReference type="GO" id="GO:0043565">
    <property type="term" value="F:sequence-specific DNA binding"/>
    <property type="evidence" value="ECO:0007669"/>
    <property type="project" value="InterPro"/>
</dbReference>
<evidence type="ECO:0000313" key="6">
    <source>
        <dbReference type="Proteomes" id="UP000321150"/>
    </source>
</evidence>
<keyword evidence="1" id="KW-0805">Transcription regulation</keyword>
<dbReference type="Gene3D" id="1.10.10.60">
    <property type="entry name" value="Homeodomain-like"/>
    <property type="match status" value="1"/>
</dbReference>
<dbReference type="PANTHER" id="PTHR43280">
    <property type="entry name" value="ARAC-FAMILY TRANSCRIPTIONAL REGULATOR"/>
    <property type="match status" value="1"/>
</dbReference>
<dbReference type="InterPro" id="IPR009057">
    <property type="entry name" value="Homeodomain-like_sf"/>
</dbReference>
<keyword evidence="3" id="KW-0804">Transcription</keyword>
<accession>A0A511Y917</accession>
<dbReference type="AlphaFoldDB" id="A0A511Y917"/>
<proteinExistence type="predicted"/>
<dbReference type="EMBL" id="BJYI01000005">
    <property type="protein sequence ID" value="GEN71675.1"/>
    <property type="molecule type" value="Genomic_DNA"/>
</dbReference>
<evidence type="ECO:0000313" key="5">
    <source>
        <dbReference type="EMBL" id="GEN71675.1"/>
    </source>
</evidence>
<dbReference type="PROSITE" id="PS01124">
    <property type="entry name" value="HTH_ARAC_FAMILY_2"/>
    <property type="match status" value="1"/>
</dbReference>
<dbReference type="SMART" id="SM00342">
    <property type="entry name" value="HTH_ARAC"/>
    <property type="match status" value="1"/>
</dbReference>